<name>A0AAD6ZJG9_9AGAR</name>
<comment type="caution">
    <text evidence="1">The sequence shown here is derived from an EMBL/GenBank/DDBJ whole genome shotgun (WGS) entry which is preliminary data.</text>
</comment>
<sequence>MKLQARTRLVPRLFSLFGAVRFTSRTRRSIPSLFLSLPSELRLQIYDAVVDLPLDCQVARRTFELKQPKRLAAPTDRLPIPWLSLMLVCKIIANELRHRICSTAGNTTYHLEVDNLQNQYAISHRVAWRRIPCPPSCIRTLHADLVFDLNTIFWASDGPMPVLTELYQVLNCFIHKGPLLPRRSPLDRHIHLHTLILQVRVIDKRRMPNDVDESKKKQFRRDLEEESISLLVEQGVLFGAVDKIVCRDADDDSDDVPTRWDVRRQHLTTGTMAEWDWNGCNWGVPGSSSLEASGVLPRTSGV</sequence>
<evidence type="ECO:0000313" key="2">
    <source>
        <dbReference type="Proteomes" id="UP001218218"/>
    </source>
</evidence>
<dbReference type="EMBL" id="JARIHO010000042">
    <property type="protein sequence ID" value="KAJ7326176.1"/>
    <property type="molecule type" value="Genomic_DNA"/>
</dbReference>
<organism evidence="1 2">
    <name type="scientific">Mycena albidolilacea</name>
    <dbReference type="NCBI Taxonomy" id="1033008"/>
    <lineage>
        <taxon>Eukaryota</taxon>
        <taxon>Fungi</taxon>
        <taxon>Dikarya</taxon>
        <taxon>Basidiomycota</taxon>
        <taxon>Agaricomycotina</taxon>
        <taxon>Agaricomycetes</taxon>
        <taxon>Agaricomycetidae</taxon>
        <taxon>Agaricales</taxon>
        <taxon>Marasmiineae</taxon>
        <taxon>Mycenaceae</taxon>
        <taxon>Mycena</taxon>
    </lineage>
</organism>
<evidence type="ECO:0008006" key="3">
    <source>
        <dbReference type="Google" id="ProtNLM"/>
    </source>
</evidence>
<accession>A0AAD6ZJG9</accession>
<dbReference type="Proteomes" id="UP001218218">
    <property type="component" value="Unassembled WGS sequence"/>
</dbReference>
<protein>
    <recommendedName>
        <fullName evidence="3">F-box domain-containing protein</fullName>
    </recommendedName>
</protein>
<keyword evidence="2" id="KW-1185">Reference proteome</keyword>
<reference evidence="1" key="1">
    <citation type="submission" date="2023-03" db="EMBL/GenBank/DDBJ databases">
        <title>Massive genome expansion in bonnet fungi (Mycena s.s.) driven by repeated elements and novel gene families across ecological guilds.</title>
        <authorList>
            <consortium name="Lawrence Berkeley National Laboratory"/>
            <person name="Harder C.B."/>
            <person name="Miyauchi S."/>
            <person name="Viragh M."/>
            <person name="Kuo A."/>
            <person name="Thoen E."/>
            <person name="Andreopoulos B."/>
            <person name="Lu D."/>
            <person name="Skrede I."/>
            <person name="Drula E."/>
            <person name="Henrissat B."/>
            <person name="Morin E."/>
            <person name="Kohler A."/>
            <person name="Barry K."/>
            <person name="LaButti K."/>
            <person name="Morin E."/>
            <person name="Salamov A."/>
            <person name="Lipzen A."/>
            <person name="Mereny Z."/>
            <person name="Hegedus B."/>
            <person name="Baldrian P."/>
            <person name="Stursova M."/>
            <person name="Weitz H."/>
            <person name="Taylor A."/>
            <person name="Grigoriev I.V."/>
            <person name="Nagy L.G."/>
            <person name="Martin F."/>
            <person name="Kauserud H."/>
        </authorList>
    </citation>
    <scope>NUCLEOTIDE SEQUENCE</scope>
    <source>
        <strain evidence="1">CBHHK002</strain>
    </source>
</reference>
<evidence type="ECO:0000313" key="1">
    <source>
        <dbReference type="EMBL" id="KAJ7326176.1"/>
    </source>
</evidence>
<gene>
    <name evidence="1" type="ORF">DFH08DRAFT_968101</name>
</gene>
<proteinExistence type="predicted"/>
<dbReference type="AlphaFoldDB" id="A0AAD6ZJG9"/>